<dbReference type="InterPro" id="IPR007219">
    <property type="entry name" value="XnlR_reg_dom"/>
</dbReference>
<sequence>MGRQPRQRPISCHLCRVRKLRCSRQFPCSNCTSRGVVCQHEGVAVTAAAAASQQQVKSPVMKDMSTTDLLARLERLESIVAAQGRERTEPPPSQRETPKNESERSTHPSPATVSRPVPPRLQRLTADALQLERTCSDQILTDSLISEPIVFRTCPIRLAPSQPSYTFQNNTFQNNNAPSMVGPMDVVKCIWLPQRDEMRVILQKYIADISFFYHIVHVPALQSLLEDIYAGLEANVRVDVGGVLLLLSICASTTYAWSPHDDIRCLFANPAEANGQSTFWIKESLDVISHSQKTAHASLECIQGLIILFFAFCNHESVSFRARNVFVYANSMATELLLHRIDDPTASSMPMILRMSEAKKEIARRVWWFMVATDWTLAQFSCPQEGVCLIHKNQMAVNKPRNTNDEDIIEGGEIIDRPETEATCMSYFIHRIRLSEICRTLLDHTPVGTQSSESIAYQDILDVDAELNQFIQNAPSFFSIDCPSLDDLPATDIRRSFFITTQRYTLNLLVHRQLCKIHLPYLAQGTIDPAYAYSRDACLRSARIIFELDHQLQNENIPFSKSRLRLSMVLRSVFLASIALMLNACLKGDAEDSAEGEDEVAGAWKILHEVQDQFPPAAKLLELSIKILRKYKIKHRALDLLQQQVSRISPYSDSFPMTPESTNQEIRMGCMQQNIGTETENILLEQHWQMLEGKMDLNAIDWDKLFWGIDAPFI</sequence>
<gene>
    <name evidence="6" type="ORF">TGAM01_v210009</name>
</gene>
<organism evidence="6 7">
    <name type="scientific">Trichoderma gamsii</name>
    <dbReference type="NCBI Taxonomy" id="398673"/>
    <lineage>
        <taxon>Eukaryota</taxon>
        <taxon>Fungi</taxon>
        <taxon>Dikarya</taxon>
        <taxon>Ascomycota</taxon>
        <taxon>Pezizomycotina</taxon>
        <taxon>Sordariomycetes</taxon>
        <taxon>Hypocreomycetidae</taxon>
        <taxon>Hypocreales</taxon>
        <taxon>Hypocreaceae</taxon>
        <taxon>Trichoderma</taxon>
    </lineage>
</organism>
<reference evidence="6 7" key="1">
    <citation type="journal article" date="2016" name="Genome Announc.">
        <title>Draft Whole-Genome Sequence of Trichoderma gamsii T6085, a Promising Biocontrol Agent of Fusarium Head Blight on Wheat.</title>
        <authorList>
            <person name="Baroncelli R."/>
            <person name="Zapparata A."/>
            <person name="Piaggeschi G."/>
            <person name="Sarrocco S."/>
            <person name="Vannacci G."/>
        </authorList>
    </citation>
    <scope>NUCLEOTIDE SEQUENCE [LARGE SCALE GENOMIC DNA]</scope>
    <source>
        <strain evidence="6 7">T6085</strain>
    </source>
</reference>
<evidence type="ECO:0000259" key="5">
    <source>
        <dbReference type="PROSITE" id="PS50048"/>
    </source>
</evidence>
<dbReference type="SMART" id="SM00066">
    <property type="entry name" value="GAL4"/>
    <property type="match status" value="1"/>
</dbReference>
<dbReference type="GeneID" id="29990205"/>
<feature type="compositionally biased region" description="Basic and acidic residues" evidence="4">
    <location>
        <begin position="96"/>
        <end position="106"/>
    </location>
</feature>
<evidence type="ECO:0000256" key="2">
    <source>
        <dbReference type="ARBA" id="ARBA00022723"/>
    </source>
</evidence>
<dbReference type="GO" id="GO:0000981">
    <property type="term" value="F:DNA-binding transcription factor activity, RNA polymerase II-specific"/>
    <property type="evidence" value="ECO:0007669"/>
    <property type="project" value="InterPro"/>
</dbReference>
<keyword evidence="3" id="KW-0539">Nucleus</keyword>
<dbReference type="Proteomes" id="UP000054821">
    <property type="component" value="Unassembled WGS sequence"/>
</dbReference>
<dbReference type="PROSITE" id="PS00463">
    <property type="entry name" value="ZN2_CY6_FUNGAL_1"/>
    <property type="match status" value="1"/>
</dbReference>
<dbReference type="CDD" id="cd00067">
    <property type="entry name" value="GAL4"/>
    <property type="match status" value="1"/>
</dbReference>
<dbReference type="GO" id="GO:0005634">
    <property type="term" value="C:nucleus"/>
    <property type="evidence" value="ECO:0007669"/>
    <property type="project" value="UniProtKB-SubCell"/>
</dbReference>
<name>A0A2P4ZAA2_9HYPO</name>
<keyword evidence="2" id="KW-0479">Metal-binding</keyword>
<evidence type="ECO:0000313" key="7">
    <source>
        <dbReference type="Proteomes" id="UP000054821"/>
    </source>
</evidence>
<comment type="caution">
    <text evidence="6">The sequence shown here is derived from an EMBL/GenBank/DDBJ whole genome shotgun (WGS) entry which is preliminary data.</text>
</comment>
<dbReference type="InterPro" id="IPR001138">
    <property type="entry name" value="Zn2Cys6_DnaBD"/>
</dbReference>
<accession>A0A2P4ZAA2</accession>
<dbReference type="InterPro" id="IPR050613">
    <property type="entry name" value="Sec_Metabolite_Reg"/>
</dbReference>
<dbReference type="Pfam" id="PF00172">
    <property type="entry name" value="Zn_clus"/>
    <property type="match status" value="1"/>
</dbReference>
<dbReference type="GO" id="GO:0003677">
    <property type="term" value="F:DNA binding"/>
    <property type="evidence" value="ECO:0007669"/>
    <property type="project" value="InterPro"/>
</dbReference>
<evidence type="ECO:0000313" key="6">
    <source>
        <dbReference type="EMBL" id="PON21161.1"/>
    </source>
</evidence>
<evidence type="ECO:0000256" key="4">
    <source>
        <dbReference type="SAM" id="MobiDB-lite"/>
    </source>
</evidence>
<feature type="domain" description="Zn(2)-C6 fungal-type" evidence="5">
    <location>
        <begin position="11"/>
        <end position="40"/>
    </location>
</feature>
<dbReference type="CDD" id="cd12148">
    <property type="entry name" value="fungal_TF_MHR"/>
    <property type="match status" value="1"/>
</dbReference>
<dbReference type="AlphaFoldDB" id="A0A2P4ZAA2"/>
<dbReference type="GO" id="GO:0008270">
    <property type="term" value="F:zinc ion binding"/>
    <property type="evidence" value="ECO:0007669"/>
    <property type="project" value="InterPro"/>
</dbReference>
<comment type="subcellular location">
    <subcellularLocation>
        <location evidence="1">Nucleus</location>
    </subcellularLocation>
</comment>
<dbReference type="Pfam" id="PF04082">
    <property type="entry name" value="Fungal_trans"/>
    <property type="match status" value="1"/>
</dbReference>
<dbReference type="Gene3D" id="4.10.240.10">
    <property type="entry name" value="Zn(2)-C6 fungal-type DNA-binding domain"/>
    <property type="match status" value="1"/>
</dbReference>
<dbReference type="SUPFAM" id="SSF57701">
    <property type="entry name" value="Zn2/Cys6 DNA-binding domain"/>
    <property type="match status" value="1"/>
</dbReference>
<dbReference type="STRING" id="398673.A0A2P4ZAA2"/>
<keyword evidence="7" id="KW-1185">Reference proteome</keyword>
<dbReference type="RefSeq" id="XP_024404570.1">
    <property type="nucleotide sequence ID" value="XM_024550694.1"/>
</dbReference>
<proteinExistence type="predicted"/>
<evidence type="ECO:0000256" key="1">
    <source>
        <dbReference type="ARBA" id="ARBA00004123"/>
    </source>
</evidence>
<protein>
    <recommendedName>
        <fullName evidence="5">Zn(2)-C6 fungal-type domain-containing protein</fullName>
    </recommendedName>
</protein>
<dbReference type="PANTHER" id="PTHR31001:SF90">
    <property type="entry name" value="CENTROMERE DNA-BINDING PROTEIN COMPLEX CBF3 SUBUNIT B"/>
    <property type="match status" value="1"/>
</dbReference>
<dbReference type="PANTHER" id="PTHR31001">
    <property type="entry name" value="UNCHARACTERIZED TRANSCRIPTIONAL REGULATORY PROTEIN"/>
    <property type="match status" value="1"/>
</dbReference>
<feature type="region of interest" description="Disordered" evidence="4">
    <location>
        <begin position="81"/>
        <end position="119"/>
    </location>
</feature>
<dbReference type="InterPro" id="IPR036864">
    <property type="entry name" value="Zn2-C6_fun-type_DNA-bd_sf"/>
</dbReference>
<evidence type="ECO:0000256" key="3">
    <source>
        <dbReference type="ARBA" id="ARBA00023242"/>
    </source>
</evidence>
<dbReference type="EMBL" id="JPDN02000054">
    <property type="protein sequence ID" value="PON21161.1"/>
    <property type="molecule type" value="Genomic_DNA"/>
</dbReference>
<dbReference type="GO" id="GO:0006351">
    <property type="term" value="P:DNA-templated transcription"/>
    <property type="evidence" value="ECO:0007669"/>
    <property type="project" value="InterPro"/>
</dbReference>
<dbReference type="PROSITE" id="PS50048">
    <property type="entry name" value="ZN2_CY6_FUNGAL_2"/>
    <property type="match status" value="1"/>
</dbReference>